<feature type="signal peptide" evidence="8">
    <location>
        <begin position="1"/>
        <end position="44"/>
    </location>
</feature>
<keyword evidence="6 7" id="KW-0961">Cell wall biogenesis/degradation</keyword>
<dbReference type="Proteomes" id="UP001235344">
    <property type="component" value="Chromosome"/>
</dbReference>
<evidence type="ECO:0000256" key="8">
    <source>
        <dbReference type="SAM" id="SignalP"/>
    </source>
</evidence>
<evidence type="ECO:0000256" key="3">
    <source>
        <dbReference type="ARBA" id="ARBA00022679"/>
    </source>
</evidence>
<feature type="active site" description="Nucleophile" evidence="7">
    <location>
        <position position="216"/>
    </location>
</feature>
<feature type="active site" description="Proton donor/acceptor" evidence="7">
    <location>
        <position position="197"/>
    </location>
</feature>
<keyword evidence="5 7" id="KW-0573">Peptidoglycan synthesis</keyword>
<dbReference type="SUPFAM" id="SSF141523">
    <property type="entry name" value="L,D-transpeptidase catalytic domain-like"/>
    <property type="match status" value="1"/>
</dbReference>
<evidence type="ECO:0000313" key="11">
    <source>
        <dbReference type="Proteomes" id="UP001235344"/>
    </source>
</evidence>
<evidence type="ECO:0000256" key="2">
    <source>
        <dbReference type="ARBA" id="ARBA00005992"/>
    </source>
</evidence>
<keyword evidence="4 7" id="KW-0133">Cell shape</keyword>
<keyword evidence="3 10" id="KW-0808">Transferase</keyword>
<gene>
    <name evidence="10" type="ORF">B6N23_01460</name>
</gene>
<feature type="chain" id="PRO_5045937609" evidence="8">
    <location>
        <begin position="45"/>
        <end position="240"/>
    </location>
</feature>
<name>A0ABY9H577_9GAMM</name>
<sequence>MVDSSTIAHCRPLHTMLPPMLIRSLKRLALSPLALLVAPGPASASLIDTTEPPSTYASGTPGQHFLDDVDTGISLLPIEDGRVWLHISVKDRTLSVVRGRHVIHEIPHFAIGINGAVNLRTRGSAMTPKGEFRVERINPNSQYATFIGINYPNPRVADQALSEGLITEEEAERIRRHYQQHRLSYPNTTLGGHIGIHGLGNRDPFLNQRVDWTEGCLAVENDQVRLLHSLVEIDTPVLIQ</sequence>
<dbReference type="PROSITE" id="PS52029">
    <property type="entry name" value="LD_TPASE"/>
    <property type="match status" value="1"/>
</dbReference>
<organism evidence="10 11">
    <name type="scientific">Halomonas alkalicola</name>
    <dbReference type="NCBI Taxonomy" id="1930622"/>
    <lineage>
        <taxon>Bacteria</taxon>
        <taxon>Pseudomonadati</taxon>
        <taxon>Pseudomonadota</taxon>
        <taxon>Gammaproteobacteria</taxon>
        <taxon>Oceanospirillales</taxon>
        <taxon>Halomonadaceae</taxon>
        <taxon>Halomonas</taxon>
    </lineage>
</organism>
<evidence type="ECO:0000256" key="7">
    <source>
        <dbReference type="PROSITE-ProRule" id="PRU01373"/>
    </source>
</evidence>
<proteinExistence type="inferred from homology"/>
<evidence type="ECO:0000313" key="10">
    <source>
        <dbReference type="EMBL" id="WLI73636.1"/>
    </source>
</evidence>
<accession>A0ABY9H577</accession>
<evidence type="ECO:0000256" key="5">
    <source>
        <dbReference type="ARBA" id="ARBA00022984"/>
    </source>
</evidence>
<keyword evidence="11" id="KW-1185">Reference proteome</keyword>
<dbReference type="Gene3D" id="2.40.440.10">
    <property type="entry name" value="L,D-transpeptidase catalytic domain-like"/>
    <property type="match status" value="1"/>
</dbReference>
<comment type="similarity">
    <text evidence="2">Belongs to the YkuD family.</text>
</comment>
<dbReference type="Pfam" id="PF03734">
    <property type="entry name" value="YkuD"/>
    <property type="match status" value="1"/>
</dbReference>
<dbReference type="RefSeq" id="WP_305501461.1">
    <property type="nucleotide sequence ID" value="NZ_CP131913.1"/>
</dbReference>
<dbReference type="EMBL" id="CP131913">
    <property type="protein sequence ID" value="WLI73636.1"/>
    <property type="molecule type" value="Genomic_DNA"/>
</dbReference>
<comment type="pathway">
    <text evidence="1 7">Cell wall biogenesis; peptidoglycan biosynthesis.</text>
</comment>
<evidence type="ECO:0000256" key="4">
    <source>
        <dbReference type="ARBA" id="ARBA00022960"/>
    </source>
</evidence>
<evidence type="ECO:0000256" key="6">
    <source>
        <dbReference type="ARBA" id="ARBA00023316"/>
    </source>
</evidence>
<protein>
    <submittedName>
        <fullName evidence="10">L,D-transpeptidase</fullName>
        <ecNumber evidence="10">2.-.-.-</ecNumber>
    </submittedName>
</protein>
<dbReference type="InterPro" id="IPR005490">
    <property type="entry name" value="LD_TPept_cat_dom"/>
</dbReference>
<reference evidence="10 11" key="1">
    <citation type="submission" date="2023-08" db="EMBL/GenBank/DDBJ databases">
        <title>Transcriptome Analysis of Halomonas alkalicola CICC 11012s to Identify the Genes Involved in Alkaline Tolerances.</title>
        <authorList>
            <person name="Zhai L."/>
        </authorList>
    </citation>
    <scope>NUCLEOTIDE SEQUENCE [LARGE SCALE GENOMIC DNA]</scope>
    <source>
        <strain evidence="10 11">CICC 11012s</strain>
    </source>
</reference>
<dbReference type="EC" id="2.-.-.-" evidence="10"/>
<keyword evidence="8" id="KW-0732">Signal</keyword>
<dbReference type="GO" id="GO:0016740">
    <property type="term" value="F:transferase activity"/>
    <property type="evidence" value="ECO:0007669"/>
    <property type="project" value="UniProtKB-KW"/>
</dbReference>
<evidence type="ECO:0000259" key="9">
    <source>
        <dbReference type="PROSITE" id="PS52029"/>
    </source>
</evidence>
<dbReference type="InterPro" id="IPR038063">
    <property type="entry name" value="Transpep_catalytic_dom"/>
</dbReference>
<dbReference type="CDD" id="cd16913">
    <property type="entry name" value="YkuD_like"/>
    <property type="match status" value="1"/>
</dbReference>
<feature type="domain" description="L,D-TPase catalytic" evidence="9">
    <location>
        <begin position="83"/>
        <end position="240"/>
    </location>
</feature>
<evidence type="ECO:0000256" key="1">
    <source>
        <dbReference type="ARBA" id="ARBA00004752"/>
    </source>
</evidence>